<dbReference type="OrthoDB" id="7864696at2"/>
<sequence>MKSLISGATIAVALATSASAASISYQEFSYETYQSKTAKAAAIEDFDDPSSLSYSYAGGAYRGNGEARTYGELSGPIGTSVGTFSTYGDGVGSGNSCRRFRAPGSMTCSSIALQDGSDINGQGGITSSGGQALNSNDTLGFTWDVFLPGKALFTSVIFALRDAADAGAGLTVSVDGEKGKWFSKAASDDRQLWEIVFDKPMSAARILITHSKTNDSFSLDGAAVMSSAATPSVSAVPLPAGGLMLLGALGLSAGIARRRKAA</sequence>
<feature type="transmembrane region" description="Helical" evidence="1">
    <location>
        <begin position="236"/>
        <end position="256"/>
    </location>
</feature>
<dbReference type="Proteomes" id="UP000022447">
    <property type="component" value="Unassembled WGS sequence"/>
</dbReference>
<reference evidence="3 4" key="1">
    <citation type="submission" date="2014-01" db="EMBL/GenBank/DDBJ databases">
        <title>Roseivivax halodurans JCM 10272 Genome Sequencing.</title>
        <authorList>
            <person name="Lai Q."/>
            <person name="Li G."/>
            <person name="Shao Z."/>
        </authorList>
    </citation>
    <scope>NUCLEOTIDE SEQUENCE [LARGE SCALE GENOMIC DNA]</scope>
    <source>
        <strain evidence="3 4">JCM 10272</strain>
    </source>
</reference>
<protein>
    <recommendedName>
        <fullName evidence="5">PEP-CTERM protein-sorting domain-containing protein</fullName>
    </recommendedName>
</protein>
<dbReference type="EMBL" id="JALZ01000008">
    <property type="protein sequence ID" value="ETX14829.1"/>
    <property type="molecule type" value="Genomic_DNA"/>
</dbReference>
<keyword evidence="2" id="KW-0732">Signal</keyword>
<evidence type="ECO:0000256" key="1">
    <source>
        <dbReference type="SAM" id="Phobius"/>
    </source>
</evidence>
<dbReference type="RefSeq" id="WP_037261726.1">
    <property type="nucleotide sequence ID" value="NZ_JALZ01000008.1"/>
</dbReference>
<dbReference type="eggNOG" id="ENOG5032XD7">
    <property type="taxonomic scope" value="Bacteria"/>
</dbReference>
<dbReference type="AlphaFoldDB" id="X7EFH2"/>
<name>X7EFH2_9RHOB</name>
<keyword evidence="1" id="KW-0812">Transmembrane</keyword>
<comment type="caution">
    <text evidence="3">The sequence shown here is derived from an EMBL/GenBank/DDBJ whole genome shotgun (WGS) entry which is preliminary data.</text>
</comment>
<feature type="signal peptide" evidence="2">
    <location>
        <begin position="1"/>
        <end position="20"/>
    </location>
</feature>
<evidence type="ECO:0000313" key="3">
    <source>
        <dbReference type="EMBL" id="ETX14829.1"/>
    </source>
</evidence>
<accession>X7EFH2</accession>
<keyword evidence="1" id="KW-0472">Membrane</keyword>
<evidence type="ECO:0008006" key="5">
    <source>
        <dbReference type="Google" id="ProtNLM"/>
    </source>
</evidence>
<evidence type="ECO:0000313" key="4">
    <source>
        <dbReference type="Proteomes" id="UP000022447"/>
    </source>
</evidence>
<keyword evidence="1" id="KW-1133">Transmembrane helix</keyword>
<gene>
    <name evidence="3" type="ORF">OCH239_20980</name>
</gene>
<proteinExistence type="predicted"/>
<organism evidence="3 4">
    <name type="scientific">Roseivivax halodurans JCM 10272</name>
    <dbReference type="NCBI Taxonomy" id="1449350"/>
    <lineage>
        <taxon>Bacteria</taxon>
        <taxon>Pseudomonadati</taxon>
        <taxon>Pseudomonadota</taxon>
        <taxon>Alphaproteobacteria</taxon>
        <taxon>Rhodobacterales</taxon>
        <taxon>Roseobacteraceae</taxon>
        <taxon>Roseivivax</taxon>
    </lineage>
</organism>
<keyword evidence="4" id="KW-1185">Reference proteome</keyword>
<evidence type="ECO:0000256" key="2">
    <source>
        <dbReference type="SAM" id="SignalP"/>
    </source>
</evidence>
<feature type="chain" id="PRO_5004977607" description="PEP-CTERM protein-sorting domain-containing protein" evidence="2">
    <location>
        <begin position="21"/>
        <end position="262"/>
    </location>
</feature>